<keyword evidence="2" id="KW-0597">Phosphoprotein</keyword>
<sequence>VNQSMPQTHKQICIPPELPELLKQFTKAAIRTQPQDLIQWAAEYKRERGFPKHPEATEVEAGPPSPPTSFSCSYFGAMSRGEIPPVRERSERVTLSNWAELTPDLLKILHSRVAGRLIVHADELAQMWKVLNLPPNLFNSVMNVGRFTEEIEWLKFLALSCSSLGVTIARTLKIVCEVLSSDHDGGPPRIPFSTFQFLYTYIAEVDGEISASHVSRMLNYIEQEV</sequence>
<dbReference type="SUPFAM" id="SSF47391">
    <property type="entry name" value="Dimerization-anchoring domain of cAMP-dependent PK regulatory subunit"/>
    <property type="match status" value="1"/>
</dbReference>
<comment type="subcellular location">
    <subcellularLocation>
        <location evidence="1">Cell projection</location>
        <location evidence="1">Cilium</location>
        <location evidence="1">Flagellum</location>
    </subcellularLocation>
</comment>
<evidence type="ECO:0000256" key="3">
    <source>
        <dbReference type="ARBA" id="ARBA00022843"/>
    </source>
</evidence>
<comment type="function">
    <text evidence="8">Important for male fertility. With ROPN1L, involved in fibrous sheath integrity and sperm motility, plays a role in PKA-dependent signaling processes required for spermatozoa capacitation.</text>
</comment>
<evidence type="ECO:0000313" key="10">
    <source>
        <dbReference type="Proteomes" id="UP000437017"/>
    </source>
</evidence>
<dbReference type="InterPro" id="IPR047844">
    <property type="entry name" value="ROP_DD"/>
</dbReference>
<dbReference type="OrthoDB" id="10067602at2759"/>
<gene>
    <name evidence="9" type="ORF">E2I00_011084</name>
</gene>
<organism evidence="9 10">
    <name type="scientific">Balaenoptera physalus</name>
    <name type="common">Fin whale</name>
    <name type="synonym">Balaena physalus</name>
    <dbReference type="NCBI Taxonomy" id="9770"/>
    <lineage>
        <taxon>Eukaryota</taxon>
        <taxon>Metazoa</taxon>
        <taxon>Chordata</taxon>
        <taxon>Craniata</taxon>
        <taxon>Vertebrata</taxon>
        <taxon>Euteleostomi</taxon>
        <taxon>Mammalia</taxon>
        <taxon>Eutheria</taxon>
        <taxon>Laurasiatheria</taxon>
        <taxon>Artiodactyla</taxon>
        <taxon>Whippomorpha</taxon>
        <taxon>Cetacea</taxon>
        <taxon>Mysticeti</taxon>
        <taxon>Balaenopteridae</taxon>
        <taxon>Balaenoptera</taxon>
    </lineage>
</organism>
<keyword evidence="3" id="KW-0832">Ubl conjugation</keyword>
<protein>
    <submittedName>
        <fullName evidence="9">Uncharacterized protein</fullName>
    </submittedName>
</protein>
<evidence type="ECO:0000256" key="8">
    <source>
        <dbReference type="ARBA" id="ARBA00037541"/>
    </source>
</evidence>
<evidence type="ECO:0000256" key="7">
    <source>
        <dbReference type="ARBA" id="ARBA00035651"/>
    </source>
</evidence>
<dbReference type="GO" id="GO:0031514">
    <property type="term" value="C:motile cilium"/>
    <property type="evidence" value="ECO:0007669"/>
    <property type="project" value="UniProtKB-SubCell"/>
</dbReference>
<dbReference type="GO" id="GO:0048240">
    <property type="term" value="P:sperm capacitation"/>
    <property type="evidence" value="ECO:0007669"/>
    <property type="project" value="TreeGrafter"/>
</dbReference>
<evidence type="ECO:0000256" key="5">
    <source>
        <dbReference type="ARBA" id="ARBA00023069"/>
    </source>
</evidence>
<keyword evidence="6" id="KW-0966">Cell projection</keyword>
<evidence type="ECO:0000256" key="1">
    <source>
        <dbReference type="ARBA" id="ARBA00004230"/>
    </source>
</evidence>
<evidence type="ECO:0000256" key="6">
    <source>
        <dbReference type="ARBA" id="ARBA00023273"/>
    </source>
</evidence>
<evidence type="ECO:0000256" key="4">
    <source>
        <dbReference type="ARBA" id="ARBA00022846"/>
    </source>
</evidence>
<dbReference type="GO" id="GO:0005737">
    <property type="term" value="C:cytoplasm"/>
    <property type="evidence" value="ECO:0007669"/>
    <property type="project" value="TreeGrafter"/>
</dbReference>
<dbReference type="CDD" id="cd23019">
    <property type="entry name" value="DD_ROP"/>
    <property type="match status" value="1"/>
</dbReference>
<dbReference type="AlphaFoldDB" id="A0A6A1QA75"/>
<keyword evidence="5" id="KW-0969">Cilium</keyword>
<proteinExistence type="inferred from homology"/>
<name>A0A6A1QA75_BALPH</name>
<keyword evidence="10" id="KW-1185">Reference proteome</keyword>
<evidence type="ECO:0000313" key="9">
    <source>
        <dbReference type="EMBL" id="KAB0404164.1"/>
    </source>
</evidence>
<evidence type="ECO:0000256" key="2">
    <source>
        <dbReference type="ARBA" id="ARBA00022553"/>
    </source>
</evidence>
<dbReference type="EMBL" id="SGJD01000657">
    <property type="protein sequence ID" value="KAB0404164.1"/>
    <property type="molecule type" value="Genomic_DNA"/>
</dbReference>
<dbReference type="Proteomes" id="UP000437017">
    <property type="component" value="Unassembled WGS sequence"/>
</dbReference>
<comment type="caution">
    <text evidence="9">The sequence shown here is derived from an EMBL/GenBank/DDBJ whole genome shotgun (WGS) entry which is preliminary data.</text>
</comment>
<dbReference type="Gene3D" id="1.20.890.10">
    <property type="entry name" value="cAMP-dependent protein kinase regulatory subunit, dimerization-anchoring domain"/>
    <property type="match status" value="1"/>
</dbReference>
<keyword evidence="4" id="KW-0282">Flagellum</keyword>
<dbReference type="FunFam" id="1.20.890.10:FF:000004">
    <property type="entry name" value="ropporin-1-like protein isoform X2"/>
    <property type="match status" value="1"/>
</dbReference>
<comment type="similarity">
    <text evidence="7">Belongs to the ropporin family.</text>
</comment>
<feature type="non-terminal residue" evidence="9">
    <location>
        <position position="1"/>
    </location>
</feature>
<dbReference type="PANTHER" id="PTHR14952:SF12">
    <property type="entry name" value="ROPPORIN-1B"/>
    <property type="match status" value="1"/>
</dbReference>
<reference evidence="9 10" key="1">
    <citation type="journal article" date="2019" name="PLoS ONE">
        <title>Genomic analyses reveal an absence of contemporary introgressive admixture between fin whales and blue whales, despite known hybrids.</title>
        <authorList>
            <person name="Westbury M.V."/>
            <person name="Petersen B."/>
            <person name="Lorenzen E.D."/>
        </authorList>
    </citation>
    <scope>NUCLEOTIDE SEQUENCE [LARGE SCALE GENOMIC DNA]</scope>
    <source>
        <strain evidence="9">FinWhale-01</strain>
    </source>
</reference>
<dbReference type="PANTHER" id="PTHR14952">
    <property type="entry name" value="ROPPORIN-1-LIKE PROTEIN"/>
    <property type="match status" value="1"/>
</dbReference>
<accession>A0A6A1QA75</accession>